<feature type="transmembrane region" description="Helical" evidence="1">
    <location>
        <begin position="260"/>
        <end position="277"/>
    </location>
</feature>
<evidence type="ECO:0000313" key="4">
    <source>
        <dbReference type="WBParaSite" id="SRAE_2000377100.1"/>
    </source>
</evidence>
<dbReference type="EMBL" id="LN609529">
    <property type="protein sequence ID" value="CEF69119.1"/>
    <property type="molecule type" value="Genomic_DNA"/>
</dbReference>
<evidence type="ECO:0000313" key="3">
    <source>
        <dbReference type="Proteomes" id="UP000035682"/>
    </source>
</evidence>
<accession>A0A090MZL0</accession>
<keyword evidence="1" id="KW-0812">Transmembrane</keyword>
<proteinExistence type="predicted"/>
<feature type="transmembrane region" description="Helical" evidence="1">
    <location>
        <begin position="83"/>
        <end position="103"/>
    </location>
</feature>
<evidence type="ECO:0000256" key="1">
    <source>
        <dbReference type="SAM" id="Phobius"/>
    </source>
</evidence>
<dbReference type="PANTHER" id="PTHR31552">
    <property type="entry name" value="SERPENTINE RECEPTOR CLASS GAMMA"/>
    <property type="match status" value="1"/>
</dbReference>
<organism evidence="2">
    <name type="scientific">Strongyloides ratti</name>
    <name type="common">Parasitic roundworm</name>
    <dbReference type="NCBI Taxonomy" id="34506"/>
    <lineage>
        <taxon>Eukaryota</taxon>
        <taxon>Metazoa</taxon>
        <taxon>Ecdysozoa</taxon>
        <taxon>Nematoda</taxon>
        <taxon>Chromadorea</taxon>
        <taxon>Rhabditida</taxon>
        <taxon>Tylenchina</taxon>
        <taxon>Panagrolaimomorpha</taxon>
        <taxon>Strongyloidoidea</taxon>
        <taxon>Strongyloididae</taxon>
        <taxon>Strongyloides</taxon>
    </lineage>
</organism>
<dbReference type="AlphaFoldDB" id="A0A090MZL0"/>
<gene>
    <name evidence="2 4 5" type="ORF">SRAE_2000377100</name>
</gene>
<keyword evidence="1" id="KW-1133">Transmembrane helix</keyword>
<feature type="transmembrane region" description="Helical" evidence="1">
    <location>
        <begin position="217"/>
        <end position="240"/>
    </location>
</feature>
<dbReference type="Proteomes" id="UP000035682">
    <property type="component" value="Unplaced"/>
</dbReference>
<dbReference type="RefSeq" id="XP_024508319.1">
    <property type="nucleotide sequence ID" value="XM_024655003.1"/>
</dbReference>
<sequence>MLIYNVILTSIDVTLLLISVTVYVFICCQLIKRDPDFPIKFYGILIINNTFEFVFIFVEYFIVRLPFLNFLNDWYSSLKVFPGIIYGLSVYLPCVIGFGHLTQVINRFIIIKFPFSFEKIFNKWLVGFLFLLQFFFPFIILVWCWSETGSVTVLEDKSATYLELKDFNKQYKSIIFGICSIMISCTACCFFGIWSFILVVKMRNGKNASQLRREINLFVFVSFEILSQILLIIVAIFQVISGSISYNEQIYFVTLHVYPFSEDLLCLINGLILLITCKTVRSKYFQFYGNILACQKCVFIKSTFTRKLSSNRINAALSNNNNF</sequence>
<reference evidence="4" key="2">
    <citation type="submission" date="2020-12" db="UniProtKB">
        <authorList>
            <consortium name="WormBaseParasite"/>
        </authorList>
    </citation>
    <scope>IDENTIFICATION</scope>
</reference>
<protein>
    <submittedName>
        <fullName evidence="2 4">7TM GPCR, serpentine receptor class v (Srv) family-containing protein</fullName>
    </submittedName>
</protein>
<reference evidence="2 3" key="1">
    <citation type="submission" date="2014-09" db="EMBL/GenBank/DDBJ databases">
        <authorList>
            <person name="Martin A.A."/>
        </authorList>
    </citation>
    <scope>NUCLEOTIDE SEQUENCE</scope>
    <source>
        <strain evidence="3">ED321</strain>
        <strain evidence="2">ED321 Heterogonic</strain>
    </source>
</reference>
<dbReference type="InterPro" id="IPR019426">
    <property type="entry name" value="7TM_GPCR_serpentine_rcpt_Srv"/>
</dbReference>
<keyword evidence="2" id="KW-0675">Receptor</keyword>
<feature type="transmembrane region" description="Helical" evidence="1">
    <location>
        <begin position="6"/>
        <end position="27"/>
    </location>
</feature>
<evidence type="ECO:0000313" key="2">
    <source>
        <dbReference type="EMBL" id="CEF69119.1"/>
    </source>
</evidence>
<dbReference type="CTD" id="36381489"/>
<dbReference type="PANTHER" id="PTHR31552:SF8">
    <property type="entry name" value="SERPENTINE RECEPTOR CLASS GAMMA"/>
    <property type="match status" value="1"/>
</dbReference>
<feature type="transmembrane region" description="Helical" evidence="1">
    <location>
        <begin position="174"/>
        <end position="197"/>
    </location>
</feature>
<feature type="transmembrane region" description="Helical" evidence="1">
    <location>
        <begin position="39"/>
        <end position="63"/>
    </location>
</feature>
<keyword evidence="1" id="KW-0472">Membrane</keyword>
<evidence type="ECO:0000313" key="5">
    <source>
        <dbReference type="WormBase" id="SRAE_2000377100"/>
    </source>
</evidence>
<dbReference type="OMA" id="IMISCTA"/>
<dbReference type="Pfam" id="PF10323">
    <property type="entry name" value="7TM_GPCR_Srv"/>
    <property type="match status" value="1"/>
</dbReference>
<feature type="transmembrane region" description="Helical" evidence="1">
    <location>
        <begin position="124"/>
        <end position="143"/>
    </location>
</feature>
<dbReference type="WBParaSite" id="SRAE_2000377100.1">
    <property type="protein sequence ID" value="SRAE_2000377100.1"/>
    <property type="gene ID" value="WBGene00263996"/>
</dbReference>
<dbReference type="GeneID" id="36381489"/>
<dbReference type="WormBase" id="SRAE_2000377100">
    <property type="protein sequence ID" value="SRP00429"/>
    <property type="gene ID" value="WBGene00263996"/>
</dbReference>
<name>A0A090MZL0_STRRB</name>
<keyword evidence="3" id="KW-1185">Reference proteome</keyword>